<keyword evidence="1" id="KW-0812">Transmembrane</keyword>
<keyword evidence="1" id="KW-1133">Transmembrane helix</keyword>
<dbReference type="OrthoDB" id="982493at2"/>
<keyword evidence="1" id="KW-0472">Membrane</keyword>
<sequence length="141" mass="16446">MTRWVSIALVGLLLLALAAIRLFQEELFYDPLVQFFYSDYKTADLPELQNGKLIVNLGYRFLLNTILSLVILGLAFNSRSVVQFSALIYLVAFVLLMSVFYYQLLHYKPGHYMMLFYTRRFLIQPILVLVLLPAFYFQKNG</sequence>
<protein>
    <submittedName>
        <fullName evidence="2">Exosortase F system-associated protein</fullName>
    </submittedName>
</protein>
<comment type="caution">
    <text evidence="2">The sequence shown here is derived from an EMBL/GenBank/DDBJ whole genome shotgun (WGS) entry which is preliminary data.</text>
</comment>
<accession>A0A2S7KLV0</accession>
<name>A0A2S7KLV0_9FLAO</name>
<feature type="transmembrane region" description="Helical" evidence="1">
    <location>
        <begin position="117"/>
        <end position="137"/>
    </location>
</feature>
<keyword evidence="3" id="KW-1185">Reference proteome</keyword>
<dbReference type="RefSeq" id="WP_104811505.1">
    <property type="nucleotide sequence ID" value="NZ_MQUB01000001.1"/>
</dbReference>
<proteinExistence type="predicted"/>
<dbReference type="NCBIfam" id="TIGR04127">
    <property type="entry name" value="flavo_near_exo"/>
    <property type="match status" value="1"/>
</dbReference>
<organism evidence="2 3">
    <name type="scientific">Aureitalea marina</name>
    <dbReference type="NCBI Taxonomy" id="930804"/>
    <lineage>
        <taxon>Bacteria</taxon>
        <taxon>Pseudomonadati</taxon>
        <taxon>Bacteroidota</taxon>
        <taxon>Flavobacteriia</taxon>
        <taxon>Flavobacteriales</taxon>
        <taxon>Flavobacteriaceae</taxon>
        <taxon>Aureitalea</taxon>
    </lineage>
</organism>
<dbReference type="Proteomes" id="UP000239800">
    <property type="component" value="Unassembled WGS sequence"/>
</dbReference>
<feature type="transmembrane region" description="Helical" evidence="1">
    <location>
        <begin position="57"/>
        <end position="75"/>
    </location>
</feature>
<evidence type="ECO:0000313" key="3">
    <source>
        <dbReference type="Proteomes" id="UP000239800"/>
    </source>
</evidence>
<evidence type="ECO:0000256" key="1">
    <source>
        <dbReference type="SAM" id="Phobius"/>
    </source>
</evidence>
<feature type="transmembrane region" description="Helical" evidence="1">
    <location>
        <begin position="87"/>
        <end position="105"/>
    </location>
</feature>
<gene>
    <name evidence="2" type="ORF">BST85_00715</name>
</gene>
<evidence type="ECO:0000313" key="2">
    <source>
        <dbReference type="EMBL" id="PQB03582.1"/>
    </source>
</evidence>
<dbReference type="AlphaFoldDB" id="A0A2S7KLV0"/>
<dbReference type="EMBL" id="MQUB01000001">
    <property type="protein sequence ID" value="PQB03582.1"/>
    <property type="molecule type" value="Genomic_DNA"/>
</dbReference>
<dbReference type="InterPro" id="IPR026414">
    <property type="entry name" value="ExosoTase_F-assoc_memb"/>
</dbReference>
<reference evidence="2 3" key="1">
    <citation type="submission" date="2016-11" db="EMBL/GenBank/DDBJ databases">
        <title>Trade-off between light-utilization and light-protection in marine flavobacteria.</title>
        <authorList>
            <person name="Kumagai Y."/>
        </authorList>
    </citation>
    <scope>NUCLEOTIDE SEQUENCE [LARGE SCALE GENOMIC DNA]</scope>
    <source>
        <strain evidence="2 3">NBRC 107741</strain>
    </source>
</reference>